<proteinExistence type="predicted"/>
<dbReference type="Gene3D" id="1.10.150.20">
    <property type="entry name" value="5' to 3' exonuclease, C-terminal subdomain"/>
    <property type="match status" value="1"/>
</dbReference>
<evidence type="ECO:0000313" key="1">
    <source>
        <dbReference type="EMBL" id="NIJ53618.1"/>
    </source>
</evidence>
<dbReference type="EMBL" id="JAASQJ010000003">
    <property type="protein sequence ID" value="NIJ53618.1"/>
    <property type="molecule type" value="Genomic_DNA"/>
</dbReference>
<dbReference type="SUPFAM" id="SSF47789">
    <property type="entry name" value="C-terminal domain of RNA polymerase alpha subunit"/>
    <property type="match status" value="1"/>
</dbReference>
<comment type="caution">
    <text evidence="1">The sequence shown here is derived from an EMBL/GenBank/DDBJ whole genome shotgun (WGS) entry which is preliminary data.</text>
</comment>
<dbReference type="Proteomes" id="UP001179181">
    <property type="component" value="Unassembled WGS sequence"/>
</dbReference>
<reference evidence="1 2" key="1">
    <citation type="submission" date="2020-03" db="EMBL/GenBank/DDBJ databases">
        <title>Genomic Encyclopedia of Type Strains, Phase IV (KMG-IV): sequencing the most valuable type-strain genomes for metagenomic binning, comparative biology and taxonomic classification.</title>
        <authorList>
            <person name="Goeker M."/>
        </authorList>
    </citation>
    <scope>NUCLEOTIDE SEQUENCE [LARGE SCALE GENOMIC DNA]</scope>
    <source>
        <strain evidence="1 2">DSM 102865</strain>
    </source>
</reference>
<evidence type="ECO:0000313" key="2">
    <source>
        <dbReference type="Proteomes" id="UP001179181"/>
    </source>
</evidence>
<protein>
    <submittedName>
        <fullName evidence="1">RecB family nuclease</fullName>
    </submittedName>
</protein>
<keyword evidence="2" id="KW-1185">Reference proteome</keyword>
<dbReference type="RefSeq" id="WP_167271004.1">
    <property type="nucleotide sequence ID" value="NZ_JAASQJ010000003.1"/>
</dbReference>
<organism evidence="1 2">
    <name type="scientific">Dyadobacter arcticus</name>
    <dbReference type="NCBI Taxonomy" id="1078754"/>
    <lineage>
        <taxon>Bacteria</taxon>
        <taxon>Pseudomonadati</taxon>
        <taxon>Bacteroidota</taxon>
        <taxon>Cytophagia</taxon>
        <taxon>Cytophagales</taxon>
        <taxon>Spirosomataceae</taxon>
        <taxon>Dyadobacter</taxon>
    </lineage>
</organism>
<sequence>MEKKKGTLRTCPNGHRYYKSSDCPVCPLCAEEQKPETGFLSLLSAPARRALENHGISTLKQLSEWTEKDVRQFHGIGPTAIPKLQKALEENGLHLKP</sequence>
<gene>
    <name evidence="1" type="ORF">FHS68_002800</name>
</gene>
<accession>A0ABX0UKU2</accession>
<name>A0ABX0UKU2_9BACT</name>
<dbReference type="NCBIfam" id="NF005841">
    <property type="entry name" value="PRK07758.1"/>
    <property type="match status" value="1"/>
</dbReference>